<keyword evidence="3 6" id="KW-1133">Transmembrane helix</keyword>
<evidence type="ECO:0000256" key="1">
    <source>
        <dbReference type="ARBA" id="ARBA00022475"/>
    </source>
</evidence>
<evidence type="ECO:0000256" key="6">
    <source>
        <dbReference type="SAM" id="Phobius"/>
    </source>
</evidence>
<dbReference type="InterPro" id="IPR010445">
    <property type="entry name" value="LapA_dom"/>
</dbReference>
<dbReference type="Pfam" id="PF06305">
    <property type="entry name" value="LapA_dom"/>
    <property type="match status" value="1"/>
</dbReference>
<name>A0A1G7IEU6_9FIRM</name>
<proteinExistence type="predicted"/>
<keyword evidence="4 6" id="KW-0472">Membrane</keyword>
<evidence type="ECO:0000256" key="3">
    <source>
        <dbReference type="ARBA" id="ARBA00022989"/>
    </source>
</evidence>
<keyword evidence="1" id="KW-1003">Cell membrane</keyword>
<dbReference type="GO" id="GO:0005886">
    <property type="term" value="C:plasma membrane"/>
    <property type="evidence" value="ECO:0007669"/>
    <property type="project" value="InterPro"/>
</dbReference>
<dbReference type="PANTHER" id="PTHR41335:SF1">
    <property type="entry name" value="MEMBRANE PROTEIN"/>
    <property type="match status" value="1"/>
</dbReference>
<gene>
    <name evidence="8" type="ORF">SAMN05660235_00490</name>
</gene>
<evidence type="ECO:0000259" key="7">
    <source>
        <dbReference type="Pfam" id="PF06305"/>
    </source>
</evidence>
<dbReference type="PANTHER" id="PTHR41335">
    <property type="entry name" value="MEMBRANE PROTEIN-RELATED"/>
    <property type="match status" value="1"/>
</dbReference>
<sequence length="116" mass="12776">MVNMRFLFLSFVFALLVAIFAVQNSLPVTVSFLMWSFQTSLVIIILGAATFGALVIVSLATLAQFRLKRTIHQLRQRLSDLETENNELKAKLNSGAAQVESDRPAPEGQAAPSVRL</sequence>
<evidence type="ECO:0000256" key="5">
    <source>
        <dbReference type="SAM" id="MobiDB-lite"/>
    </source>
</evidence>
<reference evidence="9" key="1">
    <citation type="submission" date="2016-10" db="EMBL/GenBank/DDBJ databases">
        <authorList>
            <person name="Varghese N."/>
            <person name="Submissions S."/>
        </authorList>
    </citation>
    <scope>NUCLEOTIDE SEQUENCE [LARGE SCALE GENOMIC DNA]</scope>
    <source>
        <strain evidence="9">DSM 23256</strain>
    </source>
</reference>
<evidence type="ECO:0000313" key="8">
    <source>
        <dbReference type="EMBL" id="SDF11024.1"/>
    </source>
</evidence>
<organism evidence="8 9">
    <name type="scientific">Sporolituus thermophilus DSM 23256</name>
    <dbReference type="NCBI Taxonomy" id="1123285"/>
    <lineage>
        <taxon>Bacteria</taxon>
        <taxon>Bacillati</taxon>
        <taxon>Bacillota</taxon>
        <taxon>Negativicutes</taxon>
        <taxon>Selenomonadales</taxon>
        <taxon>Sporomusaceae</taxon>
        <taxon>Sporolituus</taxon>
    </lineage>
</organism>
<feature type="domain" description="Lipopolysaccharide assembly protein A" evidence="7">
    <location>
        <begin position="23"/>
        <end position="85"/>
    </location>
</feature>
<evidence type="ECO:0000256" key="4">
    <source>
        <dbReference type="ARBA" id="ARBA00023136"/>
    </source>
</evidence>
<keyword evidence="2 6" id="KW-0812">Transmembrane</keyword>
<feature type="region of interest" description="Disordered" evidence="5">
    <location>
        <begin position="93"/>
        <end position="116"/>
    </location>
</feature>
<accession>A0A1G7IEU6</accession>
<evidence type="ECO:0000256" key="2">
    <source>
        <dbReference type="ARBA" id="ARBA00022692"/>
    </source>
</evidence>
<dbReference type="STRING" id="1123285.SAMN05660235_00490"/>
<dbReference type="EMBL" id="FNBU01000002">
    <property type="protein sequence ID" value="SDF11024.1"/>
    <property type="molecule type" value="Genomic_DNA"/>
</dbReference>
<protein>
    <submittedName>
        <fullName evidence="8">Uncharacterized integral membrane protein</fullName>
    </submittedName>
</protein>
<evidence type="ECO:0000313" key="9">
    <source>
        <dbReference type="Proteomes" id="UP000243333"/>
    </source>
</evidence>
<dbReference type="Proteomes" id="UP000243333">
    <property type="component" value="Unassembled WGS sequence"/>
</dbReference>
<feature type="transmembrane region" description="Helical" evidence="6">
    <location>
        <begin position="37"/>
        <end position="65"/>
    </location>
</feature>
<dbReference type="AlphaFoldDB" id="A0A1G7IEU6"/>
<keyword evidence="9" id="KW-1185">Reference proteome</keyword>